<dbReference type="Gene3D" id="1.10.287.180">
    <property type="entry name" value="Transcription elongation factor, GreA/GreB, N-terminal domain"/>
    <property type="match status" value="1"/>
</dbReference>
<dbReference type="HAMAP" id="MF_00105">
    <property type="entry name" value="GreA_GreB"/>
    <property type="match status" value="1"/>
</dbReference>
<dbReference type="NCBIfam" id="NF001263">
    <property type="entry name" value="PRK00226.1-4"/>
    <property type="match status" value="1"/>
</dbReference>
<dbReference type="InterPro" id="IPR001437">
    <property type="entry name" value="Tscrpt_elong_fac_GreA/B_C"/>
</dbReference>
<evidence type="ECO:0000256" key="1">
    <source>
        <dbReference type="ARBA" id="ARBA00008213"/>
    </source>
</evidence>
<dbReference type="GO" id="GO:0070063">
    <property type="term" value="F:RNA polymerase binding"/>
    <property type="evidence" value="ECO:0007669"/>
    <property type="project" value="InterPro"/>
</dbReference>
<keyword evidence="12" id="KW-0251">Elongation factor</keyword>
<evidence type="ECO:0000256" key="3">
    <source>
        <dbReference type="ARBA" id="ARBA00023015"/>
    </source>
</evidence>
<dbReference type="PANTHER" id="PTHR30437:SF4">
    <property type="entry name" value="TRANSCRIPTION ELONGATION FACTOR GREA"/>
    <property type="match status" value="1"/>
</dbReference>
<dbReference type="NCBIfam" id="TIGR01462">
    <property type="entry name" value="greA"/>
    <property type="match status" value="1"/>
</dbReference>
<comment type="similarity">
    <text evidence="1 8 9">Belongs to the GreA/GreB family.</text>
</comment>
<evidence type="ECO:0000256" key="4">
    <source>
        <dbReference type="ARBA" id="ARBA00023125"/>
    </source>
</evidence>
<evidence type="ECO:0000256" key="2">
    <source>
        <dbReference type="ARBA" id="ARBA00013729"/>
    </source>
</evidence>
<dbReference type="InterPro" id="IPR006359">
    <property type="entry name" value="Tscrpt_elong_fac_GreA"/>
</dbReference>
<evidence type="ECO:0000313" key="12">
    <source>
        <dbReference type="EMBL" id="AER66323.1"/>
    </source>
</evidence>
<dbReference type="Pfam" id="PF01272">
    <property type="entry name" value="GreA_GreB"/>
    <property type="match status" value="1"/>
</dbReference>
<dbReference type="PROSITE" id="PS00829">
    <property type="entry name" value="GREAB_1"/>
    <property type="match status" value="1"/>
</dbReference>
<keyword evidence="4 8" id="KW-0238">DNA-binding</keyword>
<dbReference type="FunFam" id="1.10.287.180:FF:000001">
    <property type="entry name" value="Transcription elongation factor GreA"/>
    <property type="match status" value="1"/>
</dbReference>
<dbReference type="GO" id="GO:0003677">
    <property type="term" value="F:DNA binding"/>
    <property type="evidence" value="ECO:0007669"/>
    <property type="project" value="UniProtKB-UniRule"/>
</dbReference>
<proteinExistence type="inferred from homology"/>
<dbReference type="GO" id="GO:0003746">
    <property type="term" value="F:translation elongation factor activity"/>
    <property type="evidence" value="ECO:0007669"/>
    <property type="project" value="UniProtKB-KW"/>
</dbReference>
<dbReference type="AlphaFoldDB" id="G7V8G1"/>
<organism evidence="12 13">
    <name type="scientific">Thermovirga lienii (strain ATCC BAA-1197 / DSM 17291 / Cas60314)</name>
    <dbReference type="NCBI Taxonomy" id="580340"/>
    <lineage>
        <taxon>Bacteria</taxon>
        <taxon>Thermotogati</taxon>
        <taxon>Synergistota</taxon>
        <taxon>Synergistia</taxon>
        <taxon>Synergistales</taxon>
        <taxon>Thermovirgaceae</taxon>
        <taxon>Thermovirga</taxon>
    </lineage>
</organism>
<dbReference type="PIRSF" id="PIRSF006092">
    <property type="entry name" value="GreA_GreB"/>
    <property type="match status" value="1"/>
</dbReference>
<evidence type="ECO:0000256" key="7">
    <source>
        <dbReference type="ARBA" id="ARBA00030776"/>
    </source>
</evidence>
<evidence type="ECO:0000259" key="10">
    <source>
        <dbReference type="Pfam" id="PF01272"/>
    </source>
</evidence>
<evidence type="ECO:0000256" key="8">
    <source>
        <dbReference type="HAMAP-Rule" id="MF_00105"/>
    </source>
</evidence>
<dbReference type="EMBL" id="CP003096">
    <property type="protein sequence ID" value="AER66323.1"/>
    <property type="molecule type" value="Genomic_DNA"/>
</dbReference>
<dbReference type="InterPro" id="IPR028624">
    <property type="entry name" value="Tscrpt_elong_fac_GreA/B"/>
</dbReference>
<reference evidence="13" key="1">
    <citation type="submission" date="2011-10" db="EMBL/GenBank/DDBJ databases">
        <title>The complete genome of chromosome of Thermovirga lienii DSM 17291.</title>
        <authorList>
            <consortium name="US DOE Joint Genome Institute (JGI-PGF)"/>
            <person name="Lucas S."/>
            <person name="Copeland A."/>
            <person name="Lapidus A."/>
            <person name="Glavina del Rio T."/>
            <person name="Dalin E."/>
            <person name="Tice H."/>
            <person name="Bruce D."/>
            <person name="Goodwin L."/>
            <person name="Pitluck S."/>
            <person name="Peters L."/>
            <person name="Mikhailova N."/>
            <person name="Saunders E."/>
            <person name="Kyrpides N."/>
            <person name="Mavromatis K."/>
            <person name="Ivanova N."/>
            <person name="Last F.I."/>
            <person name="Brettin T."/>
            <person name="Detter J.C."/>
            <person name="Han C."/>
            <person name="Larimer F."/>
            <person name="Land M."/>
            <person name="Hauser L."/>
            <person name="Markowitz V."/>
            <person name="Cheng J.-F."/>
            <person name="Hugenholtz P."/>
            <person name="Woyke T."/>
            <person name="Wu D."/>
            <person name="Spring S."/>
            <person name="Schroeder M."/>
            <person name="Brambilla E.-M."/>
            <person name="Klenk H.-P."/>
            <person name="Eisen J.A."/>
        </authorList>
    </citation>
    <scope>NUCLEOTIDE SEQUENCE [LARGE SCALE GENOMIC DNA]</scope>
    <source>
        <strain evidence="13">ATCC BAA-1197 / DSM 17291 / Cas60314</strain>
    </source>
</reference>
<accession>G7V8G1</accession>
<dbReference type="PANTHER" id="PTHR30437">
    <property type="entry name" value="TRANSCRIPTION ELONGATION FACTOR GREA"/>
    <property type="match status" value="1"/>
</dbReference>
<dbReference type="SUPFAM" id="SSF54534">
    <property type="entry name" value="FKBP-like"/>
    <property type="match status" value="1"/>
</dbReference>
<dbReference type="GO" id="GO:0006354">
    <property type="term" value="P:DNA-templated transcription elongation"/>
    <property type="evidence" value="ECO:0007669"/>
    <property type="project" value="TreeGrafter"/>
</dbReference>
<dbReference type="InterPro" id="IPR023459">
    <property type="entry name" value="Tscrpt_elong_fac_GreA/B_fam"/>
</dbReference>
<keyword evidence="3 8" id="KW-0805">Transcription regulation</keyword>
<feature type="domain" description="Transcription elongation factor GreA/GreB N-terminal" evidence="11">
    <location>
        <begin position="10"/>
        <end position="80"/>
    </location>
</feature>
<dbReference type="InterPro" id="IPR018151">
    <property type="entry name" value="TF_GreA/GreB_CS"/>
</dbReference>
<keyword evidence="12" id="KW-0648">Protein biosynthesis</keyword>
<dbReference type="PROSITE" id="PS00830">
    <property type="entry name" value="GREAB_2"/>
    <property type="match status" value="1"/>
</dbReference>
<dbReference type="InterPro" id="IPR022691">
    <property type="entry name" value="Tscrpt_elong_fac_GreA/B_N"/>
</dbReference>
<evidence type="ECO:0000313" key="13">
    <source>
        <dbReference type="Proteomes" id="UP000005868"/>
    </source>
</evidence>
<dbReference type="GO" id="GO:0032784">
    <property type="term" value="P:regulation of DNA-templated transcription elongation"/>
    <property type="evidence" value="ECO:0007669"/>
    <property type="project" value="UniProtKB-UniRule"/>
</dbReference>
<dbReference type="Gene3D" id="3.10.50.30">
    <property type="entry name" value="Transcription elongation factor, GreA/GreB, C-terminal domain"/>
    <property type="match status" value="1"/>
</dbReference>
<dbReference type="SUPFAM" id="SSF46557">
    <property type="entry name" value="GreA transcript cleavage protein, N-terminal domain"/>
    <property type="match status" value="1"/>
</dbReference>
<name>G7V8G1_THELD</name>
<reference evidence="12 13" key="2">
    <citation type="journal article" date="2012" name="Stand. Genomic Sci.">
        <title>Genome sequence of the moderately thermophilic, amino-acid-degrading and sulfur-reducing bacterium Thermovirga lienii type strain (Cas60314(T)).</title>
        <authorList>
            <person name="Goker M."/>
            <person name="Saunders E."/>
            <person name="Lapidus A."/>
            <person name="Nolan M."/>
            <person name="Lucas S."/>
            <person name="Hammon N."/>
            <person name="Deshpande S."/>
            <person name="Cheng J.F."/>
            <person name="Han C."/>
            <person name="Tapia R."/>
            <person name="Goodwin L.A."/>
            <person name="Pitluck S."/>
            <person name="Liolios K."/>
            <person name="Mavromatis K."/>
            <person name="Pagani I."/>
            <person name="Ivanova N."/>
            <person name="Mikhailova N."/>
            <person name="Pati A."/>
            <person name="Chen A."/>
            <person name="Palaniappan K."/>
            <person name="Land M."/>
            <person name="Chang Y.J."/>
            <person name="Jeffries C.D."/>
            <person name="Brambilla E.M."/>
            <person name="Rohde M."/>
            <person name="Spring S."/>
            <person name="Detter J.C."/>
            <person name="Woyke T."/>
            <person name="Bristow J."/>
            <person name="Eisen J.A."/>
            <person name="Markowitz V."/>
            <person name="Hugenholtz P."/>
            <person name="Kyrpides N.C."/>
            <person name="Klenk H.P."/>
        </authorList>
    </citation>
    <scope>NUCLEOTIDE SEQUENCE [LARGE SCALE GENOMIC DNA]</scope>
    <source>
        <strain evidence="13">ATCC BAA-1197 / DSM 17291 / Cas60314</strain>
    </source>
</reference>
<dbReference type="NCBIfam" id="NF001261">
    <property type="entry name" value="PRK00226.1-2"/>
    <property type="match status" value="1"/>
</dbReference>
<keyword evidence="13" id="KW-1185">Reference proteome</keyword>
<comment type="function">
    <text evidence="6 8 9">Necessary for efficient RNA polymerase transcription elongation past template-encoded arresting sites. The arresting sites in DNA have the property of trapping a certain fraction of elongating RNA polymerases that pass through, resulting in locked ternary complexes. Cleavage of the nascent transcript by cleavage factors such as GreA or GreB allows the resumption of elongation from the new 3'terminus. GreA releases sequences of 2 to 3 nucleotides.</text>
</comment>
<protein>
    <recommendedName>
        <fullName evidence="2 8">Transcription elongation factor GreA</fullName>
    </recommendedName>
    <alternativeName>
        <fullName evidence="7 8">Transcript cleavage factor GreA</fullName>
    </alternativeName>
</protein>
<dbReference type="STRING" id="580340.Tlie_0588"/>
<evidence type="ECO:0000256" key="5">
    <source>
        <dbReference type="ARBA" id="ARBA00023163"/>
    </source>
</evidence>
<keyword evidence="5 8" id="KW-0804">Transcription</keyword>
<dbReference type="Pfam" id="PF03449">
    <property type="entry name" value="GreA_GreB_N"/>
    <property type="match status" value="1"/>
</dbReference>
<dbReference type="FunFam" id="3.10.50.30:FF:000001">
    <property type="entry name" value="Transcription elongation factor GreA"/>
    <property type="match status" value="1"/>
</dbReference>
<dbReference type="HOGENOM" id="CLU_101379_2_0_0"/>
<evidence type="ECO:0000259" key="11">
    <source>
        <dbReference type="Pfam" id="PF03449"/>
    </source>
</evidence>
<dbReference type="eggNOG" id="COG0782">
    <property type="taxonomic scope" value="Bacteria"/>
</dbReference>
<dbReference type="InterPro" id="IPR036805">
    <property type="entry name" value="Tscrpt_elong_fac_GreA/B_N_sf"/>
</dbReference>
<gene>
    <name evidence="8" type="primary">greA</name>
    <name evidence="12" type="ordered locus">Tlie_0588</name>
</gene>
<feature type="domain" description="Transcription elongation factor GreA/GreB C-terminal" evidence="10">
    <location>
        <begin position="89"/>
        <end position="161"/>
    </location>
</feature>
<sequence>MTEQTLADYIVLTREGYEKLKAELVRLRSEGRQEISKMLEEARSFGDLSENAEYHAAKDAQAKLESRIQWLEYQLGKARIVDEADIDASKVSLGTTVTLLDLDTSKELKYTIVGSEEADPKAGKISVASPVGQAIIGKAPGEKVEVKVPKGIRKLMIKDIKV</sequence>
<evidence type="ECO:0000256" key="6">
    <source>
        <dbReference type="ARBA" id="ARBA00024916"/>
    </source>
</evidence>
<dbReference type="Proteomes" id="UP000005868">
    <property type="component" value="Chromosome"/>
</dbReference>
<dbReference type="KEGG" id="tli:Tlie_0588"/>
<dbReference type="OrthoDB" id="9808774at2"/>
<evidence type="ECO:0000256" key="9">
    <source>
        <dbReference type="RuleBase" id="RU000556"/>
    </source>
</evidence>
<dbReference type="InterPro" id="IPR036953">
    <property type="entry name" value="GreA/GreB_C_sf"/>
</dbReference>